<dbReference type="OrthoDB" id="597977at2"/>
<feature type="domain" description="Helix-turn-helix" evidence="1">
    <location>
        <begin position="43"/>
        <end position="90"/>
    </location>
</feature>
<dbReference type="STRING" id="266762.HQ36_02190"/>
<evidence type="ECO:0000259" key="1">
    <source>
        <dbReference type="Pfam" id="PF12728"/>
    </source>
</evidence>
<proteinExistence type="predicted"/>
<organism evidence="2 3">
    <name type="scientific">Porphyromonas gingivicanis</name>
    <dbReference type="NCBI Taxonomy" id="266762"/>
    <lineage>
        <taxon>Bacteria</taxon>
        <taxon>Pseudomonadati</taxon>
        <taxon>Bacteroidota</taxon>
        <taxon>Bacteroidia</taxon>
        <taxon>Bacteroidales</taxon>
        <taxon>Porphyromonadaceae</taxon>
        <taxon>Porphyromonas</taxon>
    </lineage>
</organism>
<protein>
    <submittedName>
        <fullName evidence="2">Excisionase</fullName>
    </submittedName>
</protein>
<sequence>MDKEITFDKLPEAVTYLTEQVSAIKEMVSALRPPIPEEKSLIGIDEACEVIQKAKPTIYALVRKGIIPAYKRGKKLYFYKEELLQWVESGRKGITYTPSSEDQLSSIRAGIRHKPKSFKG</sequence>
<gene>
    <name evidence="2" type="ORF">HQ36_02190</name>
</gene>
<reference evidence="2 3" key="1">
    <citation type="submission" date="2014-08" db="EMBL/GenBank/DDBJ databases">
        <title>Porphyromonas gingivicanis strain:COT-022_OH1391 Genome sequencing.</title>
        <authorList>
            <person name="Wallis C."/>
            <person name="Deusch O."/>
            <person name="O'Flynn C."/>
            <person name="Davis I."/>
            <person name="Jospin G."/>
            <person name="Darling A.E."/>
            <person name="Coil D.A."/>
            <person name="Alexiev A."/>
            <person name="Horsfall A."/>
            <person name="Kirkwood N."/>
            <person name="Harris S."/>
            <person name="Eisen J.A."/>
        </authorList>
    </citation>
    <scope>NUCLEOTIDE SEQUENCE [LARGE SCALE GENOMIC DNA]</scope>
    <source>
        <strain evidence="3">COT-022 OH1391</strain>
    </source>
</reference>
<dbReference type="eggNOG" id="COG3311">
    <property type="taxonomic scope" value="Bacteria"/>
</dbReference>
<dbReference type="RefSeq" id="WP_036883136.1">
    <property type="nucleotide sequence ID" value="NZ_JQZW01000006.1"/>
</dbReference>
<accession>A0A0A2G5E7</accession>
<dbReference type="NCBIfam" id="TIGR01764">
    <property type="entry name" value="excise"/>
    <property type="match status" value="1"/>
</dbReference>
<dbReference type="EMBL" id="JQZW01000006">
    <property type="protein sequence ID" value="KGN98441.1"/>
    <property type="molecule type" value="Genomic_DNA"/>
</dbReference>
<dbReference type="Pfam" id="PF12728">
    <property type="entry name" value="HTH_17"/>
    <property type="match status" value="1"/>
</dbReference>
<comment type="caution">
    <text evidence="2">The sequence shown here is derived from an EMBL/GenBank/DDBJ whole genome shotgun (WGS) entry which is preliminary data.</text>
</comment>
<dbReference type="InterPro" id="IPR041657">
    <property type="entry name" value="HTH_17"/>
</dbReference>
<dbReference type="InterPro" id="IPR009061">
    <property type="entry name" value="DNA-bd_dom_put_sf"/>
</dbReference>
<evidence type="ECO:0000313" key="2">
    <source>
        <dbReference type="EMBL" id="KGN98441.1"/>
    </source>
</evidence>
<evidence type="ECO:0000313" key="3">
    <source>
        <dbReference type="Proteomes" id="UP000030134"/>
    </source>
</evidence>
<name>A0A0A2G5E7_9PORP</name>
<dbReference type="InterPro" id="IPR010093">
    <property type="entry name" value="SinI_DNA-bd"/>
</dbReference>
<dbReference type="GO" id="GO:0003677">
    <property type="term" value="F:DNA binding"/>
    <property type="evidence" value="ECO:0007669"/>
    <property type="project" value="InterPro"/>
</dbReference>
<dbReference type="SUPFAM" id="SSF46955">
    <property type="entry name" value="Putative DNA-binding domain"/>
    <property type="match status" value="1"/>
</dbReference>
<keyword evidence="3" id="KW-1185">Reference proteome</keyword>
<dbReference type="Proteomes" id="UP000030134">
    <property type="component" value="Unassembled WGS sequence"/>
</dbReference>
<dbReference type="AlphaFoldDB" id="A0A0A2G5E7"/>